<dbReference type="PANTHER" id="PTHR24559:SF438">
    <property type="entry name" value="PEPTIDASE A2 DOMAIN-CONTAINING PROTEIN"/>
    <property type="match status" value="1"/>
</dbReference>
<organism evidence="1 2">
    <name type="scientific">Phytophthora palmivora</name>
    <dbReference type="NCBI Taxonomy" id="4796"/>
    <lineage>
        <taxon>Eukaryota</taxon>
        <taxon>Sar</taxon>
        <taxon>Stramenopiles</taxon>
        <taxon>Oomycota</taxon>
        <taxon>Peronosporomycetes</taxon>
        <taxon>Peronosporales</taxon>
        <taxon>Peronosporaceae</taxon>
        <taxon>Phytophthora</taxon>
    </lineage>
</organism>
<accession>A0A2P4WZT8</accession>
<evidence type="ECO:0000313" key="1">
    <source>
        <dbReference type="EMBL" id="POM58808.1"/>
    </source>
</evidence>
<evidence type="ECO:0008006" key="3">
    <source>
        <dbReference type="Google" id="ProtNLM"/>
    </source>
</evidence>
<dbReference type="SUPFAM" id="SSF56672">
    <property type="entry name" value="DNA/RNA polymerases"/>
    <property type="match status" value="1"/>
</dbReference>
<protein>
    <recommendedName>
        <fullName evidence="3">Reverse transcriptase</fullName>
    </recommendedName>
</protein>
<dbReference type="OrthoDB" id="117533at2759"/>
<dbReference type="Proteomes" id="UP000237271">
    <property type="component" value="Unassembled WGS sequence"/>
</dbReference>
<dbReference type="InterPro" id="IPR043502">
    <property type="entry name" value="DNA/RNA_pol_sf"/>
</dbReference>
<dbReference type="PANTHER" id="PTHR24559">
    <property type="entry name" value="TRANSPOSON TY3-I GAG-POL POLYPROTEIN"/>
    <property type="match status" value="1"/>
</dbReference>
<keyword evidence="2" id="KW-1185">Reference proteome</keyword>
<evidence type="ECO:0000313" key="2">
    <source>
        <dbReference type="Proteomes" id="UP000237271"/>
    </source>
</evidence>
<gene>
    <name evidence="1" type="ORF">PHPALM_36493</name>
</gene>
<name>A0A2P4WZT8_9STRA</name>
<comment type="caution">
    <text evidence="1">The sequence shown here is derived from an EMBL/GenBank/DDBJ whole genome shotgun (WGS) entry which is preliminary data.</text>
</comment>
<proteinExistence type="predicted"/>
<dbReference type="InterPro" id="IPR043128">
    <property type="entry name" value="Rev_trsase/Diguanyl_cyclase"/>
</dbReference>
<dbReference type="Gene3D" id="3.10.10.10">
    <property type="entry name" value="HIV Type 1 Reverse Transcriptase, subunit A, domain 1"/>
    <property type="match status" value="1"/>
</dbReference>
<sequence length="426" mass="46953">MAVGEQRAADELLEARQHVADNVLMELQRKRRNNKEAMREECHSRTASLVHHSSTITQEEVVGYVGADDGLPTAMMLVAGARRKFRIDIGARTDRVDRTALVDYVEGIDGFLLDVAGVWTFKVRSVFDQLIVVEACIVSGCGDEFLMGVYFMETRGATTGFERGEVRYNEHARLVVIPFRTYDGTGRGRRAVVHMTRQTEFQKCTVTPVEVEMAAGDGDTGIFIPTMPTGAVVLAPTVTNGMILEHAINANGGASRLPTRKELGQWIPLDNDVELLEMNSELQYKLSDGNDSPLENESDVDVGVEDNGGKQLIIKLPRVYRQLTANTGDCPPSTALATEHHIDTADIAPIQAQSEDEVIEQNVRKMVAAEVVEQGNGAWGFPMVLAENKDGEARFCVDYRALNKVTRKDVYPLPRFDETLEALGGV</sequence>
<dbReference type="EMBL" id="NCKW01020149">
    <property type="protein sequence ID" value="POM58808.1"/>
    <property type="molecule type" value="Genomic_DNA"/>
</dbReference>
<reference evidence="1 2" key="1">
    <citation type="journal article" date="2017" name="Genome Biol. Evol.">
        <title>Phytophthora megakarya and P. palmivora, closely related causal agents of cacao black pod rot, underwent increases in genome sizes and gene numbers by different mechanisms.</title>
        <authorList>
            <person name="Ali S.S."/>
            <person name="Shao J."/>
            <person name="Lary D.J."/>
            <person name="Kronmiller B."/>
            <person name="Shen D."/>
            <person name="Strem M.D."/>
            <person name="Amoako-Attah I."/>
            <person name="Akrofi A.Y."/>
            <person name="Begoude B.A."/>
            <person name="Ten Hoopen G.M."/>
            <person name="Coulibaly K."/>
            <person name="Kebe B.I."/>
            <person name="Melnick R.L."/>
            <person name="Guiltinan M.J."/>
            <person name="Tyler B.M."/>
            <person name="Meinhardt L.W."/>
            <person name="Bailey B.A."/>
        </authorList>
    </citation>
    <scope>NUCLEOTIDE SEQUENCE [LARGE SCALE GENOMIC DNA]</scope>
    <source>
        <strain evidence="2">sbr112.9</strain>
    </source>
</reference>
<dbReference type="InterPro" id="IPR053134">
    <property type="entry name" value="RNA-dir_DNA_polymerase"/>
</dbReference>
<dbReference type="Gene3D" id="3.30.70.270">
    <property type="match status" value="1"/>
</dbReference>
<dbReference type="AlphaFoldDB" id="A0A2P4WZT8"/>